<dbReference type="InterPro" id="IPR002502">
    <property type="entry name" value="Amidase_domain"/>
</dbReference>
<evidence type="ECO:0000256" key="6">
    <source>
        <dbReference type="ARBA" id="ARBA00022490"/>
    </source>
</evidence>
<dbReference type="Pfam" id="PF01510">
    <property type="entry name" value="Amidase_2"/>
    <property type="match status" value="1"/>
</dbReference>
<dbReference type="InterPro" id="IPR036505">
    <property type="entry name" value="Amidase/PGRP_sf"/>
</dbReference>
<dbReference type="Proteomes" id="UP000604381">
    <property type="component" value="Unassembled WGS sequence"/>
</dbReference>
<dbReference type="SUPFAM" id="SSF55846">
    <property type="entry name" value="N-acetylmuramoyl-L-alanine amidase-like"/>
    <property type="match status" value="1"/>
</dbReference>
<dbReference type="EC" id="3.5.1.28" evidence="5"/>
<evidence type="ECO:0000256" key="3">
    <source>
        <dbReference type="ARBA" id="ARBA00004496"/>
    </source>
</evidence>
<feature type="domain" description="N-acetylmuramoyl-L-alanine amidase" evidence="13">
    <location>
        <begin position="27"/>
        <end position="170"/>
    </location>
</feature>
<evidence type="ECO:0000259" key="13">
    <source>
        <dbReference type="SMART" id="SM00644"/>
    </source>
</evidence>
<keyword evidence="9" id="KW-0862">Zinc</keyword>
<dbReference type="EMBL" id="JADHEI010000053">
    <property type="protein sequence ID" value="MBF2735864.1"/>
    <property type="molecule type" value="Genomic_DNA"/>
</dbReference>
<protein>
    <recommendedName>
        <fullName evidence="11">1,6-anhydro-N-acetylmuramyl-L-alanine amidase AmpD</fullName>
        <ecNumber evidence="5">3.5.1.28</ecNumber>
    </recommendedName>
    <alternativeName>
        <fullName evidence="12">N-acetylmuramoyl-L-alanine amidase</fullName>
    </alternativeName>
</protein>
<evidence type="ECO:0000313" key="15">
    <source>
        <dbReference type="Proteomes" id="UP000604381"/>
    </source>
</evidence>
<comment type="catalytic activity">
    <reaction evidence="1">
        <text>Hydrolyzes the link between N-acetylmuramoyl residues and L-amino acid residues in certain cell-wall glycopeptides.</text>
        <dbReference type="EC" id="3.5.1.28"/>
    </reaction>
</comment>
<evidence type="ECO:0000256" key="8">
    <source>
        <dbReference type="ARBA" id="ARBA00022801"/>
    </source>
</evidence>
<comment type="cofactor">
    <cofactor evidence="2">
        <name>Zn(2+)</name>
        <dbReference type="ChEBI" id="CHEBI:29105"/>
    </cofactor>
</comment>
<evidence type="ECO:0000256" key="1">
    <source>
        <dbReference type="ARBA" id="ARBA00001561"/>
    </source>
</evidence>
<evidence type="ECO:0000256" key="7">
    <source>
        <dbReference type="ARBA" id="ARBA00022723"/>
    </source>
</evidence>
<keyword evidence="8 14" id="KW-0378">Hydrolase</keyword>
<comment type="similarity">
    <text evidence="4">Belongs to the N-acetylmuramoyl-L-alanine amidase 2 family.</text>
</comment>
<proteinExistence type="inferred from homology"/>
<dbReference type="GO" id="GO:0008745">
    <property type="term" value="F:N-acetylmuramoyl-L-alanine amidase activity"/>
    <property type="evidence" value="ECO:0007669"/>
    <property type="project" value="UniProtKB-EC"/>
</dbReference>
<dbReference type="PANTHER" id="PTHR30417:SF4">
    <property type="entry name" value="1,6-ANHYDRO-N-ACETYLMURAMYL-L-ALANINE AMIDASE AMPD"/>
    <property type="match status" value="1"/>
</dbReference>
<evidence type="ECO:0000256" key="5">
    <source>
        <dbReference type="ARBA" id="ARBA00011901"/>
    </source>
</evidence>
<evidence type="ECO:0000256" key="9">
    <source>
        <dbReference type="ARBA" id="ARBA00022833"/>
    </source>
</evidence>
<evidence type="ECO:0000256" key="12">
    <source>
        <dbReference type="ARBA" id="ARBA00042615"/>
    </source>
</evidence>
<evidence type="ECO:0000256" key="11">
    <source>
        <dbReference type="ARBA" id="ARBA00039257"/>
    </source>
</evidence>
<comment type="subcellular location">
    <subcellularLocation>
        <location evidence="3">Cytoplasm</location>
    </subcellularLocation>
</comment>
<evidence type="ECO:0000256" key="4">
    <source>
        <dbReference type="ARBA" id="ARBA00007553"/>
    </source>
</evidence>
<keyword evidence="6" id="KW-0963">Cytoplasm</keyword>
<keyword evidence="15" id="KW-1185">Reference proteome</keyword>
<dbReference type="GO" id="GO:0071555">
    <property type="term" value="P:cell wall organization"/>
    <property type="evidence" value="ECO:0007669"/>
    <property type="project" value="UniProtKB-KW"/>
</dbReference>
<organism evidence="14 15">
    <name type="scientific">Candidatus Amphirhobacter heronislandensis</name>
    <dbReference type="NCBI Taxonomy" id="1732024"/>
    <lineage>
        <taxon>Bacteria</taxon>
        <taxon>Pseudomonadati</taxon>
        <taxon>Pseudomonadota</taxon>
        <taxon>Gammaproteobacteria</taxon>
        <taxon>Candidatus Tethybacterales</taxon>
        <taxon>Candidatus Tethybacteraceae</taxon>
        <taxon>Candidatus Amphirhobacter</taxon>
    </lineage>
</organism>
<dbReference type="CDD" id="cd06583">
    <property type="entry name" value="PGRP"/>
    <property type="match status" value="1"/>
</dbReference>
<comment type="caution">
    <text evidence="14">The sequence shown here is derived from an EMBL/GenBank/DDBJ whole genome shotgun (WGS) entry which is preliminary data.</text>
</comment>
<dbReference type="AlphaFoldDB" id="A0A930XYL9"/>
<evidence type="ECO:0000313" key="14">
    <source>
        <dbReference type="EMBL" id="MBF2735864.1"/>
    </source>
</evidence>
<accession>A0A930XYL9</accession>
<evidence type="ECO:0000256" key="10">
    <source>
        <dbReference type="ARBA" id="ARBA00023316"/>
    </source>
</evidence>
<dbReference type="NCBIfam" id="NF008758">
    <property type="entry name" value="PRK11789.1"/>
    <property type="match status" value="1"/>
</dbReference>
<reference evidence="14" key="1">
    <citation type="submission" date="2020-10" db="EMBL/GenBank/DDBJ databases">
        <title>An improved Amphimedon queenslandica hologenome assembly reveals how three proteobacterial symbionts can extend the metabolic phenotypic of their marine sponge host.</title>
        <authorList>
            <person name="Degnan B."/>
            <person name="Degnan S."/>
            <person name="Xiang X."/>
        </authorList>
    </citation>
    <scope>NUCLEOTIDE SEQUENCE</scope>
    <source>
        <strain evidence="14">AqS2</strain>
    </source>
</reference>
<dbReference type="GO" id="GO:0046872">
    <property type="term" value="F:metal ion binding"/>
    <property type="evidence" value="ECO:0007669"/>
    <property type="project" value="UniProtKB-KW"/>
</dbReference>
<dbReference type="GO" id="GO:0009253">
    <property type="term" value="P:peptidoglycan catabolic process"/>
    <property type="evidence" value="ECO:0007669"/>
    <property type="project" value="InterPro"/>
</dbReference>
<evidence type="ECO:0000256" key="2">
    <source>
        <dbReference type="ARBA" id="ARBA00001947"/>
    </source>
</evidence>
<dbReference type="InterPro" id="IPR051206">
    <property type="entry name" value="NAMLAA_amidase_2"/>
</dbReference>
<name>A0A930XYL9_9GAMM</name>
<sequence>MPAAPRRRVSPLPAGRGWLPGVLRVPSPNCDARPAGCGVELVVLHGIAVPPGDFDPAGVAALFANRPPLPALRGLRVSAHFLIDRAGGVVQFVSCARRAWHAGESSWRRRPACNDYSLGIELSGSDRRPYAPAQYRALGRLLDRLTAAYPSIRAVVGHCHVAPGRKTDPGPRFDWDALYARIGAGYDGRPADA</sequence>
<dbReference type="Gene3D" id="3.40.80.10">
    <property type="entry name" value="Peptidoglycan recognition protein-like"/>
    <property type="match status" value="1"/>
</dbReference>
<dbReference type="GO" id="GO:0005737">
    <property type="term" value="C:cytoplasm"/>
    <property type="evidence" value="ECO:0007669"/>
    <property type="project" value="UniProtKB-SubCell"/>
</dbReference>
<dbReference type="SMART" id="SM00644">
    <property type="entry name" value="Ami_2"/>
    <property type="match status" value="1"/>
</dbReference>
<keyword evidence="10" id="KW-0961">Cell wall biogenesis/degradation</keyword>
<dbReference type="PANTHER" id="PTHR30417">
    <property type="entry name" value="N-ACETYLMURAMOYL-L-ALANINE AMIDASE AMID"/>
    <property type="match status" value="1"/>
</dbReference>
<dbReference type="GO" id="GO:0009254">
    <property type="term" value="P:peptidoglycan turnover"/>
    <property type="evidence" value="ECO:0007669"/>
    <property type="project" value="TreeGrafter"/>
</dbReference>
<gene>
    <name evidence="14" type="primary">ampD</name>
    <name evidence="14" type="ORF">ISN26_07340</name>
</gene>
<keyword evidence="7" id="KW-0479">Metal-binding</keyword>